<evidence type="ECO:0000256" key="6">
    <source>
        <dbReference type="ARBA" id="ARBA00022840"/>
    </source>
</evidence>
<dbReference type="RefSeq" id="WP_038015560.1">
    <property type="nucleotide sequence ID" value="NZ_JPKR02000005.1"/>
</dbReference>
<dbReference type="CDD" id="cd07808">
    <property type="entry name" value="ASKHA_NBD_FGGY_EcXK-like"/>
    <property type="match status" value="1"/>
</dbReference>
<dbReference type="InterPro" id="IPR018485">
    <property type="entry name" value="FGGY_C"/>
</dbReference>
<keyword evidence="4 8" id="KW-0547">Nucleotide-binding</keyword>
<feature type="active site" description="Proton acceptor" evidence="8">
    <location>
        <position position="236"/>
    </location>
</feature>
<evidence type="ECO:0000256" key="9">
    <source>
        <dbReference type="RuleBase" id="RU364073"/>
    </source>
</evidence>
<dbReference type="InterPro" id="IPR043129">
    <property type="entry name" value="ATPase_NBD"/>
</dbReference>
<dbReference type="PIRSF" id="PIRSF000538">
    <property type="entry name" value="GlpK"/>
    <property type="match status" value="1"/>
</dbReference>
<sequence>MYLGIDVGTSEIKTLVIDEQGKIVAFAGAELTIQRPHPHWSEQDPQSWWQALQRAMGQLREKAAEHWSSIKAIGLSGQMHGAVLLDKQGEVLRPCILWNDTRSAEQCQQLTAKAPSLHRIAGNLAMPGFTAPKLLWVARHEPDIFARIAHVLLPKDYLRWRMTGEFISDMSDSAGTLWLDVAKRDWSDELLQACDLTREMMPALVEGSAAGGRLTPEIAAEWHLPAGLVVAGGGGDNAASAVGIGAVRPGDAFISLGTSGVLFTVNECYRPNPQSAVHAFCHALPQRWHQMSVMLSAASALRWVCQILGCDETTLMAEVGRLTLDQRRNAPIFLPYLSGERTPHNDPQASGSFHYLTHDVTRAHLGYAVIEGITFGLADGLRVLNEAGTELSECSLVGGGARSAEWSQLIADVLNLPMITHEGSEAGGALGAARLAWLADGGDEAQVCVKPAEKQRFQPQADHWEYLQKRLKAFRLMYQQQLEARKILA</sequence>
<gene>
    <name evidence="8 9" type="primary">xylB</name>
    <name evidence="12" type="ORF">HA49_00640</name>
</gene>
<evidence type="ECO:0000313" key="12">
    <source>
        <dbReference type="EMBL" id="KGD80213.1"/>
    </source>
</evidence>
<name>A0A095V122_9GAMM</name>
<reference evidence="12" key="1">
    <citation type="submission" date="2014-12" db="EMBL/GenBank/DDBJ databases">
        <title>The draft genome of the Tatumella morbirosei type strain, LMG23360T isolated from pineapple rot.</title>
        <authorList>
            <person name="Smits T.H."/>
            <person name="Palmer M."/>
            <person name="Venter S.N."/>
            <person name="Duffy B."/>
            <person name="Steenkamp E.T."/>
            <person name="Chan W.Y."/>
            <person name="Coutinho T.A."/>
            <person name="Coetzee M.P."/>
            <person name="De Maayer P."/>
        </authorList>
    </citation>
    <scope>NUCLEOTIDE SEQUENCE [LARGE SCALE GENOMIC DNA]</scope>
    <source>
        <strain evidence="12">LMG 23360</strain>
    </source>
</reference>
<protein>
    <recommendedName>
        <fullName evidence="8 9">Xylulose kinase</fullName>
        <shortName evidence="8 9">Xylulokinase</shortName>
        <ecNumber evidence="8 9">2.7.1.17</ecNumber>
    </recommendedName>
</protein>
<keyword evidence="13" id="KW-1185">Reference proteome</keyword>
<dbReference type="EMBL" id="JPKR02000005">
    <property type="protein sequence ID" value="KGD80213.1"/>
    <property type="molecule type" value="Genomic_DNA"/>
</dbReference>
<dbReference type="GO" id="GO:0004856">
    <property type="term" value="F:D-xylulokinase activity"/>
    <property type="evidence" value="ECO:0007669"/>
    <property type="project" value="UniProtKB-UniRule"/>
</dbReference>
<evidence type="ECO:0000256" key="3">
    <source>
        <dbReference type="ARBA" id="ARBA00022679"/>
    </source>
</evidence>
<dbReference type="OrthoDB" id="9805576at2"/>
<dbReference type="InterPro" id="IPR018484">
    <property type="entry name" value="FGGY_N"/>
</dbReference>
<evidence type="ECO:0000259" key="11">
    <source>
        <dbReference type="Pfam" id="PF02782"/>
    </source>
</evidence>
<dbReference type="InterPro" id="IPR006000">
    <property type="entry name" value="Xylulokinase"/>
</dbReference>
<dbReference type="eggNOG" id="COG1070">
    <property type="taxonomic scope" value="Bacteria"/>
</dbReference>
<dbReference type="AlphaFoldDB" id="A0A095V122"/>
<dbReference type="Pfam" id="PF02782">
    <property type="entry name" value="FGGY_C"/>
    <property type="match status" value="1"/>
</dbReference>
<dbReference type="GO" id="GO:0042732">
    <property type="term" value="P:D-xylose metabolic process"/>
    <property type="evidence" value="ECO:0007669"/>
    <property type="project" value="UniProtKB-KW"/>
</dbReference>
<dbReference type="InterPro" id="IPR000577">
    <property type="entry name" value="Carb_kinase_FGGY"/>
</dbReference>
<feature type="domain" description="Carbohydrate kinase FGGY C-terminal" evidence="11">
    <location>
        <begin position="253"/>
        <end position="438"/>
    </location>
</feature>
<accession>A0A095V122</accession>
<proteinExistence type="inferred from homology"/>
<feature type="binding site" evidence="8">
    <location>
        <begin position="79"/>
        <end position="80"/>
    </location>
    <ligand>
        <name>substrate</name>
    </ligand>
</feature>
<evidence type="ECO:0000259" key="10">
    <source>
        <dbReference type="Pfam" id="PF00370"/>
    </source>
</evidence>
<dbReference type="GO" id="GO:0005998">
    <property type="term" value="P:xylulose catabolic process"/>
    <property type="evidence" value="ECO:0007669"/>
    <property type="project" value="UniProtKB-UniRule"/>
</dbReference>
<comment type="function">
    <text evidence="8">Catalyzes the phosphorylation of D-xylulose to D-xylulose 5-phosphate.</text>
</comment>
<comment type="catalytic activity">
    <reaction evidence="8 9">
        <text>D-xylulose + ATP = D-xylulose 5-phosphate + ADP + H(+)</text>
        <dbReference type="Rhea" id="RHEA:10964"/>
        <dbReference type="ChEBI" id="CHEBI:15378"/>
        <dbReference type="ChEBI" id="CHEBI:17140"/>
        <dbReference type="ChEBI" id="CHEBI:30616"/>
        <dbReference type="ChEBI" id="CHEBI:57737"/>
        <dbReference type="ChEBI" id="CHEBI:456216"/>
        <dbReference type="EC" id="2.7.1.17"/>
    </reaction>
</comment>
<dbReference type="Pfam" id="PF00370">
    <property type="entry name" value="FGGY_N"/>
    <property type="match status" value="1"/>
</dbReference>
<evidence type="ECO:0000256" key="5">
    <source>
        <dbReference type="ARBA" id="ARBA00022777"/>
    </source>
</evidence>
<dbReference type="PANTHER" id="PTHR43095">
    <property type="entry name" value="SUGAR KINASE"/>
    <property type="match status" value="1"/>
</dbReference>
<evidence type="ECO:0000256" key="1">
    <source>
        <dbReference type="ARBA" id="ARBA00009156"/>
    </source>
</evidence>
<dbReference type="STRING" id="642227.HA49_00640"/>
<feature type="domain" description="Carbohydrate kinase FGGY N-terminal" evidence="10">
    <location>
        <begin position="1"/>
        <end position="243"/>
    </location>
</feature>
<dbReference type="EC" id="2.7.1.17" evidence="8 9"/>
<evidence type="ECO:0000256" key="2">
    <source>
        <dbReference type="ARBA" id="ARBA00022629"/>
    </source>
</evidence>
<dbReference type="PROSITE" id="PS00933">
    <property type="entry name" value="FGGY_KINASES_1"/>
    <property type="match status" value="1"/>
</dbReference>
<evidence type="ECO:0000256" key="8">
    <source>
        <dbReference type="HAMAP-Rule" id="MF_02220"/>
    </source>
</evidence>
<organism evidence="12 13">
    <name type="scientific">Tatumella morbirosei</name>
    <dbReference type="NCBI Taxonomy" id="642227"/>
    <lineage>
        <taxon>Bacteria</taxon>
        <taxon>Pseudomonadati</taxon>
        <taxon>Pseudomonadota</taxon>
        <taxon>Gammaproteobacteria</taxon>
        <taxon>Enterobacterales</taxon>
        <taxon>Erwiniaceae</taxon>
        <taxon>Tatumella</taxon>
    </lineage>
</organism>
<dbReference type="Proteomes" id="UP000029577">
    <property type="component" value="Unassembled WGS sequence"/>
</dbReference>
<keyword evidence="7 8" id="KW-0119">Carbohydrate metabolism</keyword>
<comment type="similarity">
    <text evidence="1 8 9">Belongs to the FGGY kinase family.</text>
</comment>
<feature type="site" description="Important for activity" evidence="8">
    <location>
        <position position="6"/>
    </location>
</feature>
<keyword evidence="2 8" id="KW-0859">Xylose metabolism</keyword>
<dbReference type="InterPro" id="IPR050406">
    <property type="entry name" value="FGGY_Carb_Kinase"/>
</dbReference>
<dbReference type="PANTHER" id="PTHR43095:SF6">
    <property type="entry name" value="XYLULOSE KINASE"/>
    <property type="match status" value="1"/>
</dbReference>
<dbReference type="NCBIfam" id="TIGR01312">
    <property type="entry name" value="XylB"/>
    <property type="match status" value="1"/>
</dbReference>
<evidence type="ECO:0000256" key="7">
    <source>
        <dbReference type="ARBA" id="ARBA00023277"/>
    </source>
</evidence>
<dbReference type="HAMAP" id="MF_02220">
    <property type="entry name" value="XylB"/>
    <property type="match status" value="1"/>
</dbReference>
<keyword evidence="6 8" id="KW-0067">ATP-binding</keyword>
<evidence type="ECO:0000256" key="4">
    <source>
        <dbReference type="ARBA" id="ARBA00022741"/>
    </source>
</evidence>
<evidence type="ECO:0000313" key="13">
    <source>
        <dbReference type="Proteomes" id="UP000029577"/>
    </source>
</evidence>
<keyword evidence="5 8" id="KW-0418">Kinase</keyword>
<dbReference type="Gene3D" id="3.30.420.40">
    <property type="match status" value="2"/>
</dbReference>
<dbReference type="GO" id="GO:0005524">
    <property type="term" value="F:ATP binding"/>
    <property type="evidence" value="ECO:0007669"/>
    <property type="project" value="UniProtKB-UniRule"/>
</dbReference>
<keyword evidence="3 8" id="KW-0808">Transferase</keyword>
<dbReference type="SUPFAM" id="SSF53067">
    <property type="entry name" value="Actin-like ATPase domain"/>
    <property type="match status" value="2"/>
</dbReference>
<comment type="caution">
    <text evidence="12">The sequence shown here is derived from an EMBL/GenBank/DDBJ whole genome shotgun (WGS) entry which is preliminary data.</text>
</comment>
<dbReference type="InterPro" id="IPR018483">
    <property type="entry name" value="Carb_kinase_FGGY_CS"/>
</dbReference>